<protein>
    <recommendedName>
        <fullName evidence="9">Penicillin amidase family protein</fullName>
    </recommendedName>
</protein>
<keyword evidence="3" id="KW-0378">Hydrolase</keyword>
<dbReference type="InterPro" id="IPR043146">
    <property type="entry name" value="Penicillin_amidase_N_B-knob"/>
</dbReference>
<sequence>MKIPVWMAVPAALAMWAPAAAQAGLADQVEIRRTAYGVPHIRADNFRAAGFGLGFVQLEDHGQRIVHGLVRARGELALHFGADSLDSDFAYRPVHRLAAASFPRLERDTREIYEGFAAGVNRYVELHAAEFPAWVRPAFTGVDVHAQGMGAPGADVRRFLARVRGERRGGPAQPAGEGALEHLVAGDGSNAWALAPSRTRSGRAILLRNPHLAWAAGYYEAHVVIPGALNFYGDFRLGGPVVLVGGFNEHLGWATTNNAPDLEEIYALEADPARPDHYLWEGASVPVRRETQTIEFANGPGRGTETRETWTTSLGPVVHRGGGKVYVVKAAGENEFRGGEQFLKMMRARNRTEWTNAMRMRARVTSNLTYADRDGNIFYVWNATHPAFPHPSGGDTAAVPAARMADVWTRPVPFDSLPQLLNPRGGYVRNENDPPYLTNLHQPLDRARFPAYFPEVALGLRSQHSLELIHDHRKVTLEDVVRMKHSMRMILADRVKEELLRAVRAGQPAPEVADALAVLERWDNTAAADSRGALLFETWWWRYVRTAPQAPPSAASVGFPVRADSLFRRPWTAADPMATPHGLADPTRAAAAFAWAVAETKRKWGSVDVAWGTVHRVRHGSVDVPVGGCSGLMGCFRVLGFREEADGTRTVVGGDGWVLAVEFTRPIRAYSVLAYGQSSRPGSPHHDDQAALFAASRMKPVAFTEADIERTTVRRYRPGR</sequence>
<dbReference type="Gene3D" id="1.10.439.10">
    <property type="entry name" value="Penicillin Amidohydrolase, domain 1"/>
    <property type="match status" value="1"/>
</dbReference>
<evidence type="ECO:0000313" key="8">
    <source>
        <dbReference type="EMBL" id="CAA9363165.1"/>
    </source>
</evidence>
<organism evidence="8">
    <name type="scientific">uncultured Gemmatimonadota bacterium</name>
    <dbReference type="NCBI Taxonomy" id="203437"/>
    <lineage>
        <taxon>Bacteria</taxon>
        <taxon>Pseudomonadati</taxon>
        <taxon>Gemmatimonadota</taxon>
        <taxon>environmental samples</taxon>
    </lineage>
</organism>
<dbReference type="PANTHER" id="PTHR34218">
    <property type="entry name" value="PEPTIDASE S45 PENICILLIN AMIDASE"/>
    <property type="match status" value="1"/>
</dbReference>
<comment type="cofactor">
    <cofactor evidence="6">
        <name>Ca(2+)</name>
        <dbReference type="ChEBI" id="CHEBI:29108"/>
    </cofactor>
    <text evidence="6">Binds 1 Ca(2+) ion per dimer.</text>
</comment>
<dbReference type="InterPro" id="IPR043147">
    <property type="entry name" value="Penicillin_amidase_A-knob"/>
</dbReference>
<dbReference type="GO" id="GO:0017000">
    <property type="term" value="P:antibiotic biosynthetic process"/>
    <property type="evidence" value="ECO:0007669"/>
    <property type="project" value="InterPro"/>
</dbReference>
<evidence type="ECO:0000256" key="7">
    <source>
        <dbReference type="SAM" id="SignalP"/>
    </source>
</evidence>
<reference evidence="8" key="1">
    <citation type="submission" date="2020-02" db="EMBL/GenBank/DDBJ databases">
        <authorList>
            <person name="Meier V. D."/>
        </authorList>
    </citation>
    <scope>NUCLEOTIDE SEQUENCE</scope>
    <source>
        <strain evidence="8">AVDCRST_MAG68</strain>
    </source>
</reference>
<keyword evidence="6" id="KW-0106">Calcium</keyword>
<dbReference type="PIRSF" id="PIRSF001227">
    <property type="entry name" value="Pen_acylase"/>
    <property type="match status" value="1"/>
</dbReference>
<dbReference type="GO" id="GO:0046872">
    <property type="term" value="F:metal ion binding"/>
    <property type="evidence" value="ECO:0007669"/>
    <property type="project" value="UniProtKB-KW"/>
</dbReference>
<feature type="chain" id="PRO_5026958875" description="Penicillin amidase family protein" evidence="7">
    <location>
        <begin position="24"/>
        <end position="720"/>
    </location>
</feature>
<evidence type="ECO:0000256" key="6">
    <source>
        <dbReference type="PIRSR" id="PIRSR001227-2"/>
    </source>
</evidence>
<dbReference type="GO" id="GO:0016811">
    <property type="term" value="F:hydrolase activity, acting on carbon-nitrogen (but not peptide) bonds, in linear amides"/>
    <property type="evidence" value="ECO:0007669"/>
    <property type="project" value="InterPro"/>
</dbReference>
<keyword evidence="6" id="KW-0479">Metal-binding</keyword>
<keyword evidence="4" id="KW-0865">Zymogen</keyword>
<accession>A0A6J4MM14</accession>
<evidence type="ECO:0008006" key="9">
    <source>
        <dbReference type="Google" id="ProtNLM"/>
    </source>
</evidence>
<dbReference type="Gene3D" id="3.60.20.10">
    <property type="entry name" value="Glutamine Phosphoribosylpyrophosphate, subunit 1, domain 1"/>
    <property type="match status" value="1"/>
</dbReference>
<dbReference type="AlphaFoldDB" id="A0A6J4MM14"/>
<dbReference type="Gene3D" id="2.30.120.10">
    <property type="match status" value="1"/>
</dbReference>
<dbReference type="InterPro" id="IPR029055">
    <property type="entry name" value="Ntn_hydrolases_N"/>
</dbReference>
<dbReference type="SUPFAM" id="SSF56235">
    <property type="entry name" value="N-terminal nucleophile aminohydrolases (Ntn hydrolases)"/>
    <property type="match status" value="1"/>
</dbReference>
<dbReference type="Gene3D" id="1.10.1400.10">
    <property type="match status" value="1"/>
</dbReference>
<evidence type="ECO:0000256" key="2">
    <source>
        <dbReference type="ARBA" id="ARBA00022729"/>
    </source>
</evidence>
<evidence type="ECO:0000256" key="3">
    <source>
        <dbReference type="ARBA" id="ARBA00022801"/>
    </source>
</evidence>
<dbReference type="Pfam" id="PF01804">
    <property type="entry name" value="Penicil_amidase"/>
    <property type="match status" value="1"/>
</dbReference>
<evidence type="ECO:0000256" key="5">
    <source>
        <dbReference type="PIRSR" id="PIRSR001227-1"/>
    </source>
</evidence>
<keyword evidence="2 7" id="KW-0732">Signal</keyword>
<dbReference type="InterPro" id="IPR014395">
    <property type="entry name" value="Pen/GL7ACA/AHL_acylase"/>
</dbReference>
<comment type="similarity">
    <text evidence="1">Belongs to the peptidase S45 family.</text>
</comment>
<feature type="binding site" evidence="6">
    <location>
        <position position="261"/>
    </location>
    <ligand>
        <name>Ca(2+)</name>
        <dbReference type="ChEBI" id="CHEBI:29108"/>
    </ligand>
</feature>
<gene>
    <name evidence="8" type="ORF">AVDCRST_MAG68-4628</name>
</gene>
<dbReference type="InterPro" id="IPR002692">
    <property type="entry name" value="S45"/>
</dbReference>
<dbReference type="InterPro" id="IPR023343">
    <property type="entry name" value="Penicillin_amidase_dom1"/>
</dbReference>
<evidence type="ECO:0000256" key="1">
    <source>
        <dbReference type="ARBA" id="ARBA00006586"/>
    </source>
</evidence>
<name>A0A6J4MM14_9BACT</name>
<feature type="signal peptide" evidence="7">
    <location>
        <begin position="1"/>
        <end position="23"/>
    </location>
</feature>
<dbReference type="PANTHER" id="PTHR34218:SF3">
    <property type="entry name" value="ACYL-HOMOSERINE LACTONE ACYLASE PVDQ"/>
    <property type="match status" value="1"/>
</dbReference>
<dbReference type="EMBL" id="CADCTW010000211">
    <property type="protein sequence ID" value="CAA9363165.1"/>
    <property type="molecule type" value="Genomic_DNA"/>
</dbReference>
<feature type="active site" description="Nucleophile" evidence="5">
    <location>
        <position position="189"/>
    </location>
</feature>
<proteinExistence type="inferred from homology"/>
<evidence type="ECO:0000256" key="4">
    <source>
        <dbReference type="ARBA" id="ARBA00023145"/>
    </source>
</evidence>